<protein>
    <submittedName>
        <fullName evidence="2">Uncharacterized protein</fullName>
    </submittedName>
</protein>
<comment type="caution">
    <text evidence="2">The sequence shown here is derived from an EMBL/GenBank/DDBJ whole genome shotgun (WGS) entry which is preliminary data.</text>
</comment>
<keyword evidence="1" id="KW-0812">Transmembrane</keyword>
<feature type="transmembrane region" description="Helical" evidence="1">
    <location>
        <begin position="9"/>
        <end position="32"/>
    </location>
</feature>
<proteinExistence type="predicted"/>
<dbReference type="Proteomes" id="UP001160390">
    <property type="component" value="Unassembled WGS sequence"/>
</dbReference>
<sequence>MCWLRQSRLLALAPIMIAGMYSGIRVVGLLQIEGHGPLVQDPDPTKWQIIAVFIDPRDGGWDG</sequence>
<dbReference type="EMBL" id="CABFNP030001316">
    <property type="protein sequence ID" value="CAI6099282.1"/>
    <property type="molecule type" value="Genomic_DNA"/>
</dbReference>
<evidence type="ECO:0000313" key="3">
    <source>
        <dbReference type="Proteomes" id="UP001160390"/>
    </source>
</evidence>
<dbReference type="AlphaFoldDB" id="A0AA35VLD6"/>
<reference evidence="2" key="1">
    <citation type="submission" date="2023-01" db="EMBL/GenBank/DDBJ databases">
        <authorList>
            <person name="Piombo E."/>
        </authorList>
    </citation>
    <scope>NUCLEOTIDE SEQUENCE</scope>
</reference>
<gene>
    <name evidence="2" type="ORF">CCHLO57077_00009567</name>
</gene>
<name>A0AA35VLD6_9HYPO</name>
<keyword evidence="1" id="KW-0472">Membrane</keyword>
<keyword evidence="3" id="KW-1185">Reference proteome</keyword>
<keyword evidence="1" id="KW-1133">Transmembrane helix</keyword>
<evidence type="ECO:0000313" key="2">
    <source>
        <dbReference type="EMBL" id="CAI6099282.1"/>
    </source>
</evidence>
<evidence type="ECO:0000256" key="1">
    <source>
        <dbReference type="SAM" id="Phobius"/>
    </source>
</evidence>
<organism evidence="2 3">
    <name type="scientific">Clonostachys chloroleuca</name>
    <dbReference type="NCBI Taxonomy" id="1926264"/>
    <lineage>
        <taxon>Eukaryota</taxon>
        <taxon>Fungi</taxon>
        <taxon>Dikarya</taxon>
        <taxon>Ascomycota</taxon>
        <taxon>Pezizomycotina</taxon>
        <taxon>Sordariomycetes</taxon>
        <taxon>Hypocreomycetidae</taxon>
        <taxon>Hypocreales</taxon>
        <taxon>Bionectriaceae</taxon>
        <taxon>Clonostachys</taxon>
    </lineage>
</organism>
<accession>A0AA35VLD6</accession>